<reference evidence="1" key="1">
    <citation type="journal article" date="2014" name="Int. J. Syst. Evol. Microbiol.">
        <title>Complete genome sequence of Corynebacterium casei LMG S-19264T (=DSM 44701T), isolated from a smear-ripened cheese.</title>
        <authorList>
            <consortium name="US DOE Joint Genome Institute (JGI-PGF)"/>
            <person name="Walter F."/>
            <person name="Albersmeier A."/>
            <person name="Kalinowski J."/>
            <person name="Ruckert C."/>
        </authorList>
    </citation>
    <scope>NUCLEOTIDE SEQUENCE</scope>
    <source>
        <strain evidence="1">KCTC 22169</strain>
    </source>
</reference>
<dbReference type="PANTHER" id="PTHR34309:SF1">
    <property type="entry name" value="PROTEIN GLCG"/>
    <property type="match status" value="1"/>
</dbReference>
<accession>A0A918K5D0</accession>
<evidence type="ECO:0000313" key="2">
    <source>
        <dbReference type="Proteomes" id="UP000626148"/>
    </source>
</evidence>
<proteinExistence type="predicted"/>
<reference evidence="1" key="2">
    <citation type="submission" date="2020-09" db="EMBL/GenBank/DDBJ databases">
        <authorList>
            <person name="Sun Q."/>
            <person name="Kim S."/>
        </authorList>
    </citation>
    <scope>NUCLEOTIDE SEQUENCE</scope>
    <source>
        <strain evidence="1">KCTC 22169</strain>
    </source>
</reference>
<organism evidence="1 2">
    <name type="scientific">Saccharospirillum salsuginis</name>
    <dbReference type="NCBI Taxonomy" id="418750"/>
    <lineage>
        <taxon>Bacteria</taxon>
        <taxon>Pseudomonadati</taxon>
        <taxon>Pseudomonadota</taxon>
        <taxon>Gammaproteobacteria</taxon>
        <taxon>Oceanospirillales</taxon>
        <taxon>Saccharospirillaceae</taxon>
        <taxon>Saccharospirillum</taxon>
    </lineage>
</organism>
<protein>
    <recommendedName>
        <fullName evidence="3">Glc operon protein GlcG</fullName>
    </recommendedName>
</protein>
<comment type="caution">
    <text evidence="1">The sequence shown here is derived from an EMBL/GenBank/DDBJ whole genome shotgun (WGS) entry which is preliminary data.</text>
</comment>
<evidence type="ECO:0000313" key="1">
    <source>
        <dbReference type="EMBL" id="GGX45870.1"/>
    </source>
</evidence>
<dbReference type="Pfam" id="PF03928">
    <property type="entry name" value="HbpS-like"/>
    <property type="match status" value="1"/>
</dbReference>
<gene>
    <name evidence="1" type="ORF">GCM10007392_11130</name>
</gene>
<dbReference type="EMBL" id="BMXR01000002">
    <property type="protein sequence ID" value="GGX45870.1"/>
    <property type="molecule type" value="Genomic_DNA"/>
</dbReference>
<name>A0A918K5D0_9GAMM</name>
<dbReference type="InterPro" id="IPR038084">
    <property type="entry name" value="PduO/GlcC-like_sf"/>
</dbReference>
<evidence type="ECO:0008006" key="3">
    <source>
        <dbReference type="Google" id="ProtNLM"/>
    </source>
</evidence>
<dbReference type="RefSeq" id="WP_189607493.1">
    <property type="nucleotide sequence ID" value="NZ_BMXR01000002.1"/>
</dbReference>
<dbReference type="Gene3D" id="3.30.450.150">
    <property type="entry name" value="Haem-degrading domain"/>
    <property type="match status" value="1"/>
</dbReference>
<sequence>MLSKALLSITDANGIIDAALIEAEQHHWHIAIAVVDDGGHPLALHRMDNSAPISAYLALEKARSAALGRRETKLYEDMINQGRFAFLSVPEISGTLEGGVPVVVDGQVVAAVGVSGVLPHQDAQVAKAGVEGLALEAV</sequence>
<keyword evidence="2" id="KW-1185">Reference proteome</keyword>
<dbReference type="PANTHER" id="PTHR34309">
    <property type="entry name" value="SLR1406 PROTEIN"/>
    <property type="match status" value="1"/>
</dbReference>
<dbReference type="Proteomes" id="UP000626148">
    <property type="component" value="Unassembled WGS sequence"/>
</dbReference>
<dbReference type="InterPro" id="IPR052517">
    <property type="entry name" value="GlcG_carb_metab_protein"/>
</dbReference>
<dbReference type="AlphaFoldDB" id="A0A918K5D0"/>
<dbReference type="InterPro" id="IPR005624">
    <property type="entry name" value="PduO/GlcC-like"/>
</dbReference>
<dbReference type="SUPFAM" id="SSF143744">
    <property type="entry name" value="GlcG-like"/>
    <property type="match status" value="1"/>
</dbReference>